<dbReference type="NCBIfam" id="NF042414">
    <property type="entry name" value="CLC_0170_fam"/>
    <property type="match status" value="1"/>
</dbReference>
<keyword evidence="1" id="KW-0812">Transmembrane</keyword>
<evidence type="ECO:0000256" key="1">
    <source>
        <dbReference type="SAM" id="Phobius"/>
    </source>
</evidence>
<sequence length="64" mass="7305">MISLSDIITKYSILMFFLSGILIFLLDIRELKSKNLKREANLAKITGSVLIVLGIIFYIVKIFL</sequence>
<keyword evidence="1" id="KW-1133">Transmembrane helix</keyword>
<dbReference type="InterPro" id="IPR049971">
    <property type="entry name" value="CLC_0170-like"/>
</dbReference>
<protein>
    <submittedName>
        <fullName evidence="2">Uncharacterized protein</fullName>
    </submittedName>
</protein>
<gene>
    <name evidence="2" type="ORF">ELD05_09915</name>
</gene>
<dbReference type="EMBL" id="CP034791">
    <property type="protein sequence ID" value="AZT91680.1"/>
    <property type="molecule type" value="Genomic_DNA"/>
</dbReference>
<evidence type="ECO:0000313" key="2">
    <source>
        <dbReference type="EMBL" id="AZT91680.1"/>
    </source>
</evidence>
<evidence type="ECO:0000313" key="3">
    <source>
        <dbReference type="Proteomes" id="UP000282930"/>
    </source>
</evidence>
<name>A0A3T0D940_9FIRM</name>
<reference evidence="2 3" key="1">
    <citation type="submission" date="2018-12" db="EMBL/GenBank/DDBJ databases">
        <title>Genome sequence from the cellulolytic species, Caldicellulosiruptor changbaiensis.</title>
        <authorList>
            <person name="Blumer-Schuette S.E."/>
            <person name="Mendoza C."/>
        </authorList>
    </citation>
    <scope>NUCLEOTIDE SEQUENCE [LARGE SCALE GENOMIC DNA]</scope>
    <source>
        <strain evidence="2 3">CBS-Z</strain>
    </source>
</reference>
<organism evidence="2 3">
    <name type="scientific">Caldicellulosiruptor changbaiensis</name>
    <dbReference type="NCBI Taxonomy" id="1222016"/>
    <lineage>
        <taxon>Bacteria</taxon>
        <taxon>Bacillati</taxon>
        <taxon>Bacillota</taxon>
        <taxon>Bacillota incertae sedis</taxon>
        <taxon>Caldicellulosiruptorales</taxon>
        <taxon>Caldicellulosiruptoraceae</taxon>
        <taxon>Caldicellulosiruptor</taxon>
    </lineage>
</organism>
<dbReference type="AlphaFoldDB" id="A0A3T0D940"/>
<keyword evidence="1" id="KW-0472">Membrane</keyword>
<feature type="transmembrane region" description="Helical" evidence="1">
    <location>
        <begin position="12"/>
        <end position="29"/>
    </location>
</feature>
<accession>A0A3T0D940</accession>
<proteinExistence type="predicted"/>
<feature type="transmembrane region" description="Helical" evidence="1">
    <location>
        <begin position="41"/>
        <end position="60"/>
    </location>
</feature>
<keyword evidence="3" id="KW-1185">Reference proteome</keyword>
<dbReference type="KEGG" id="ccha:ELD05_09915"/>
<dbReference type="Proteomes" id="UP000282930">
    <property type="component" value="Chromosome"/>
</dbReference>